<feature type="domain" description="HTH lacI-type" evidence="4">
    <location>
        <begin position="32"/>
        <end position="75"/>
    </location>
</feature>
<dbReference type="EMBL" id="CP001340">
    <property type="protein sequence ID" value="ACL95832.1"/>
    <property type="molecule type" value="Genomic_DNA"/>
</dbReference>
<sequence length="362" mass="39061">MQSRTNRALWGSEKICRNLCIRGEFGVSKGATRLEDLAKLAGVSISTASRALNDSPAVNKRTKQLIWKLAREMDYPFRRYMPAGPIGAEATIAIVTPRPQGRGSSMSDPFFLELLAGVGEAARERGCDVILSHIAPTNYDDLSEAMTTSRAEGVIFLGQSSLHAAFNRLAETENRFVVWGAQLPDQNYCSVGSDNVMGGRRATLHLQRLGRKRIVFLGDTEAPEAMQRHRGYLDALEHAKLGVDPDLIVPAHFEVESAEAAVDSLIHNGITFDGVVAASDLIALGAIRALKHAGLSVPGDVSVMGFDNVPFSRYASPALSTIAQDTTKAGKLMVSKLLDSGERASRSERVPTDLIIRESCGG</sequence>
<dbReference type="PROSITE" id="PS00356">
    <property type="entry name" value="HTH_LACI_1"/>
    <property type="match status" value="1"/>
</dbReference>
<dbReference type="PROSITE" id="PS50932">
    <property type="entry name" value="HTH_LACI_2"/>
    <property type="match status" value="1"/>
</dbReference>
<dbReference type="SUPFAM" id="SSF53822">
    <property type="entry name" value="Periplasmic binding protein-like I"/>
    <property type="match status" value="1"/>
</dbReference>
<organism evidence="5 6">
    <name type="scientific">Caulobacter vibrioides (strain NA1000 / CB15N)</name>
    <name type="common">Caulobacter crescentus</name>
    <dbReference type="NCBI Taxonomy" id="565050"/>
    <lineage>
        <taxon>Bacteria</taxon>
        <taxon>Pseudomonadati</taxon>
        <taxon>Pseudomonadota</taxon>
        <taxon>Alphaproteobacteria</taxon>
        <taxon>Caulobacterales</taxon>
        <taxon>Caulobacteraceae</taxon>
        <taxon>Caulobacter</taxon>
    </lineage>
</organism>
<dbReference type="KEGG" id="ccs:CCNA_02367"/>
<dbReference type="Pfam" id="PF00356">
    <property type="entry name" value="LacI"/>
    <property type="match status" value="1"/>
</dbReference>
<evidence type="ECO:0000256" key="1">
    <source>
        <dbReference type="ARBA" id="ARBA00023015"/>
    </source>
</evidence>
<dbReference type="InterPro" id="IPR000843">
    <property type="entry name" value="HTH_LacI"/>
</dbReference>
<dbReference type="PhylomeDB" id="A0A0H3CA99"/>
<dbReference type="RefSeq" id="YP_002517740.1">
    <property type="nucleotide sequence ID" value="NC_011916.1"/>
</dbReference>
<evidence type="ECO:0000313" key="6">
    <source>
        <dbReference type="Proteomes" id="UP000001364"/>
    </source>
</evidence>
<dbReference type="CDD" id="cd06295">
    <property type="entry name" value="PBP1_CelR"/>
    <property type="match status" value="1"/>
</dbReference>
<evidence type="ECO:0000259" key="4">
    <source>
        <dbReference type="PROSITE" id="PS50932"/>
    </source>
</evidence>
<proteinExistence type="predicted"/>
<dbReference type="InterPro" id="IPR046335">
    <property type="entry name" value="LacI/GalR-like_sensor"/>
</dbReference>
<evidence type="ECO:0000256" key="2">
    <source>
        <dbReference type="ARBA" id="ARBA00023125"/>
    </source>
</evidence>
<dbReference type="SMART" id="SM00354">
    <property type="entry name" value="HTH_LACI"/>
    <property type="match status" value="1"/>
</dbReference>
<dbReference type="Pfam" id="PF13377">
    <property type="entry name" value="Peripla_BP_3"/>
    <property type="match status" value="1"/>
</dbReference>
<dbReference type="HOGENOM" id="CLU_037628_6_2_5"/>
<dbReference type="CDD" id="cd01392">
    <property type="entry name" value="HTH_LacI"/>
    <property type="match status" value="1"/>
</dbReference>
<accession>A0A0H3CA99</accession>
<keyword evidence="3" id="KW-0804">Transcription</keyword>
<keyword evidence="2" id="KW-0238">DNA-binding</keyword>
<dbReference type="Proteomes" id="UP000001364">
    <property type="component" value="Chromosome"/>
</dbReference>
<dbReference type="Gene3D" id="1.10.260.40">
    <property type="entry name" value="lambda repressor-like DNA-binding domains"/>
    <property type="match status" value="1"/>
</dbReference>
<dbReference type="SMR" id="A0A0H3CA99"/>
<dbReference type="RefSeq" id="WP_010920145.1">
    <property type="nucleotide sequence ID" value="NC_011916.1"/>
</dbReference>
<keyword evidence="6" id="KW-1185">Reference proteome</keyword>
<dbReference type="AlphaFoldDB" id="A0A0H3CA99"/>
<dbReference type="GO" id="GO:0000976">
    <property type="term" value="F:transcription cis-regulatory region binding"/>
    <property type="evidence" value="ECO:0007669"/>
    <property type="project" value="TreeGrafter"/>
</dbReference>
<dbReference type="Gene3D" id="3.40.50.2300">
    <property type="match status" value="2"/>
</dbReference>
<dbReference type="PATRIC" id="fig|565050.3.peg.2319"/>
<dbReference type="PANTHER" id="PTHR30146:SF120">
    <property type="entry name" value="ALANINE RACEMASE"/>
    <property type="match status" value="1"/>
</dbReference>
<evidence type="ECO:0000313" key="5">
    <source>
        <dbReference type="EMBL" id="ACL95832.1"/>
    </source>
</evidence>
<dbReference type="OrthoDB" id="8433438at2"/>
<dbReference type="PANTHER" id="PTHR30146">
    <property type="entry name" value="LACI-RELATED TRANSCRIPTIONAL REPRESSOR"/>
    <property type="match status" value="1"/>
</dbReference>
<keyword evidence="1" id="KW-0805">Transcription regulation</keyword>
<dbReference type="SUPFAM" id="SSF47413">
    <property type="entry name" value="lambda repressor-like DNA-binding domains"/>
    <property type="match status" value="1"/>
</dbReference>
<protein>
    <submittedName>
        <fullName evidence="5">CelR-family transcriptional regulator</fullName>
    </submittedName>
</protein>
<dbReference type="InterPro" id="IPR028082">
    <property type="entry name" value="Peripla_BP_I"/>
</dbReference>
<name>A0A0H3CA99_CAUVN</name>
<evidence type="ECO:0000256" key="3">
    <source>
        <dbReference type="ARBA" id="ARBA00023163"/>
    </source>
</evidence>
<dbReference type="GeneID" id="7332321"/>
<dbReference type="InterPro" id="IPR010982">
    <property type="entry name" value="Lambda_DNA-bd_dom_sf"/>
</dbReference>
<dbReference type="GO" id="GO:0003700">
    <property type="term" value="F:DNA-binding transcription factor activity"/>
    <property type="evidence" value="ECO:0007669"/>
    <property type="project" value="TreeGrafter"/>
</dbReference>
<gene>
    <name evidence="5" type="ordered locus">CCNA_02367</name>
</gene>
<reference evidence="5 6" key="1">
    <citation type="journal article" date="2010" name="J. Bacteriol.">
        <title>The genetic basis of laboratory adaptation in Caulobacter crescentus.</title>
        <authorList>
            <person name="Marks M.E."/>
            <person name="Castro-Rojas C.M."/>
            <person name="Teiling C."/>
            <person name="Du L."/>
            <person name="Kapatral V."/>
            <person name="Walunas T.L."/>
            <person name="Crosson S."/>
        </authorList>
    </citation>
    <scope>NUCLEOTIDE SEQUENCE [LARGE SCALE GENOMIC DNA]</scope>
    <source>
        <strain evidence="6">NA1000 / CB15N</strain>
    </source>
</reference>